<name>A0A6C0D2U9_9ZZZZ</name>
<protein>
    <recommendedName>
        <fullName evidence="3">MYM-type domain-containing protein</fullName>
    </recommendedName>
</protein>
<evidence type="ECO:0008006" key="3">
    <source>
        <dbReference type="Google" id="ProtNLM"/>
    </source>
</evidence>
<reference evidence="2" key="1">
    <citation type="journal article" date="2020" name="Nature">
        <title>Giant virus diversity and host interactions through global metagenomics.</title>
        <authorList>
            <person name="Schulz F."/>
            <person name="Roux S."/>
            <person name="Paez-Espino D."/>
            <person name="Jungbluth S."/>
            <person name="Walsh D.A."/>
            <person name="Denef V.J."/>
            <person name="McMahon K.D."/>
            <person name="Konstantinidis K.T."/>
            <person name="Eloe-Fadrosh E.A."/>
            <person name="Kyrpides N.C."/>
            <person name="Woyke T."/>
        </authorList>
    </citation>
    <scope>NUCLEOTIDE SEQUENCE</scope>
    <source>
        <strain evidence="2">GVMAG-M-3300023174-111</strain>
    </source>
</reference>
<feature type="region of interest" description="Disordered" evidence="1">
    <location>
        <begin position="1"/>
        <end position="27"/>
    </location>
</feature>
<evidence type="ECO:0000256" key="1">
    <source>
        <dbReference type="SAM" id="MobiDB-lite"/>
    </source>
</evidence>
<evidence type="ECO:0000313" key="2">
    <source>
        <dbReference type="EMBL" id="QHT11118.1"/>
    </source>
</evidence>
<accession>A0A6C0D2U9</accession>
<organism evidence="2">
    <name type="scientific">viral metagenome</name>
    <dbReference type="NCBI Taxonomy" id="1070528"/>
    <lineage>
        <taxon>unclassified sequences</taxon>
        <taxon>metagenomes</taxon>
        <taxon>organismal metagenomes</taxon>
    </lineage>
</organism>
<sequence length="388" mass="45190">MTDSNQVEVSNKEIIKKKRGRKKKGEEPVLNYQRNNITVVIEETEPEPQNEVVLKKRGRKPKGGKLILKQIEPTDHMKQVTNVILHLKCSLKDLDEHNQKISHIVTDPLSYNPEVPPAIMSYNSSDSKHFSMYDSETPATTSNIMNISSENETVEPVRQPIAYKEFDSQQNQSLCIQCATQFNQTDKDVEDDNEVNMKDINNKLKKLKLQLYKSSNPDKKSACFWCTYEYDNPSCYIPKYEMNEELFGYGSFCRPECAVAYLMQENLDDSTKFERYHLLNQMYGKIYHYKKNIKPAPSPYYLLDKFYGNLSIQEYRKLLKSEHMLLVIEKPMTRILPELHEDCEDFIMNIYGTKQVNSNQTGSYKVKRQSEKTKGPSKTTIMKENFGM</sequence>
<proteinExistence type="predicted"/>
<dbReference type="EMBL" id="MN739531">
    <property type="protein sequence ID" value="QHT11118.1"/>
    <property type="molecule type" value="Genomic_DNA"/>
</dbReference>
<dbReference type="AlphaFoldDB" id="A0A6C0D2U9"/>